<dbReference type="EMBL" id="JAUJYO010000003">
    <property type="protein sequence ID" value="KAK1321271.1"/>
    <property type="molecule type" value="Genomic_DNA"/>
</dbReference>
<feature type="compositionally biased region" description="Acidic residues" evidence="1">
    <location>
        <begin position="46"/>
        <end position="58"/>
    </location>
</feature>
<gene>
    <name evidence="2" type="ORF">QJS10_CPA03g01823</name>
</gene>
<reference evidence="2" key="2">
    <citation type="submission" date="2023-06" db="EMBL/GenBank/DDBJ databases">
        <authorList>
            <person name="Ma L."/>
            <person name="Liu K.-W."/>
            <person name="Li Z."/>
            <person name="Hsiao Y.-Y."/>
            <person name="Qi Y."/>
            <person name="Fu T."/>
            <person name="Tang G."/>
            <person name="Zhang D."/>
            <person name="Sun W.-H."/>
            <person name="Liu D.-K."/>
            <person name="Li Y."/>
            <person name="Chen G.-Z."/>
            <person name="Liu X.-D."/>
            <person name="Liao X.-Y."/>
            <person name="Jiang Y.-T."/>
            <person name="Yu X."/>
            <person name="Hao Y."/>
            <person name="Huang J."/>
            <person name="Zhao X.-W."/>
            <person name="Ke S."/>
            <person name="Chen Y.-Y."/>
            <person name="Wu W.-L."/>
            <person name="Hsu J.-L."/>
            <person name="Lin Y.-F."/>
            <person name="Huang M.-D."/>
            <person name="Li C.-Y."/>
            <person name="Huang L."/>
            <person name="Wang Z.-W."/>
            <person name="Zhao X."/>
            <person name="Zhong W.-Y."/>
            <person name="Peng D.-H."/>
            <person name="Ahmad S."/>
            <person name="Lan S."/>
            <person name="Zhang J.-S."/>
            <person name="Tsai W.-C."/>
            <person name="Van De Peer Y."/>
            <person name="Liu Z.-J."/>
        </authorList>
    </citation>
    <scope>NUCLEOTIDE SEQUENCE</scope>
    <source>
        <strain evidence="2">CP</strain>
        <tissue evidence="2">Leaves</tissue>
    </source>
</reference>
<keyword evidence="3" id="KW-1185">Reference proteome</keyword>
<comment type="caution">
    <text evidence="2">The sequence shown here is derived from an EMBL/GenBank/DDBJ whole genome shotgun (WGS) entry which is preliminary data.</text>
</comment>
<feature type="compositionally biased region" description="Basic and acidic residues" evidence="1">
    <location>
        <begin position="59"/>
        <end position="75"/>
    </location>
</feature>
<evidence type="ECO:0000313" key="2">
    <source>
        <dbReference type="EMBL" id="KAK1321271.1"/>
    </source>
</evidence>
<feature type="compositionally biased region" description="Basic and acidic residues" evidence="1">
    <location>
        <begin position="36"/>
        <end position="45"/>
    </location>
</feature>
<reference evidence="2" key="1">
    <citation type="journal article" date="2023" name="Nat. Commun.">
        <title>Diploid and tetraploid genomes of Acorus and the evolution of monocots.</title>
        <authorList>
            <person name="Ma L."/>
            <person name="Liu K.W."/>
            <person name="Li Z."/>
            <person name="Hsiao Y.Y."/>
            <person name="Qi Y."/>
            <person name="Fu T."/>
            <person name="Tang G.D."/>
            <person name="Zhang D."/>
            <person name="Sun W.H."/>
            <person name="Liu D.K."/>
            <person name="Li Y."/>
            <person name="Chen G.Z."/>
            <person name="Liu X.D."/>
            <person name="Liao X.Y."/>
            <person name="Jiang Y.T."/>
            <person name="Yu X."/>
            <person name="Hao Y."/>
            <person name="Huang J."/>
            <person name="Zhao X.W."/>
            <person name="Ke S."/>
            <person name="Chen Y.Y."/>
            <person name="Wu W.L."/>
            <person name="Hsu J.L."/>
            <person name="Lin Y.F."/>
            <person name="Huang M.D."/>
            <person name="Li C.Y."/>
            <person name="Huang L."/>
            <person name="Wang Z.W."/>
            <person name="Zhao X."/>
            <person name="Zhong W.Y."/>
            <person name="Peng D.H."/>
            <person name="Ahmad S."/>
            <person name="Lan S."/>
            <person name="Zhang J.S."/>
            <person name="Tsai W.C."/>
            <person name="Van de Peer Y."/>
            <person name="Liu Z.J."/>
        </authorList>
    </citation>
    <scope>NUCLEOTIDE SEQUENCE</scope>
    <source>
        <strain evidence="2">CP</strain>
    </source>
</reference>
<organism evidence="2 3">
    <name type="scientific">Acorus calamus</name>
    <name type="common">Sweet flag</name>
    <dbReference type="NCBI Taxonomy" id="4465"/>
    <lineage>
        <taxon>Eukaryota</taxon>
        <taxon>Viridiplantae</taxon>
        <taxon>Streptophyta</taxon>
        <taxon>Embryophyta</taxon>
        <taxon>Tracheophyta</taxon>
        <taxon>Spermatophyta</taxon>
        <taxon>Magnoliopsida</taxon>
        <taxon>Liliopsida</taxon>
        <taxon>Acoraceae</taxon>
        <taxon>Acorus</taxon>
    </lineage>
</organism>
<sequence>MSNRVTNLSDLIQRVTVSCLTHPVVGAHEEVEEIRDHTLSAKIEAERDETEEEAEETEEVRVFEEAETEEVKRGV</sequence>
<name>A0AAV9F773_ACOCL</name>
<dbReference type="Proteomes" id="UP001180020">
    <property type="component" value="Unassembled WGS sequence"/>
</dbReference>
<protein>
    <submittedName>
        <fullName evidence="2">Uncharacterized protein</fullName>
    </submittedName>
</protein>
<evidence type="ECO:0000256" key="1">
    <source>
        <dbReference type="SAM" id="MobiDB-lite"/>
    </source>
</evidence>
<proteinExistence type="predicted"/>
<dbReference type="AlphaFoldDB" id="A0AAV9F773"/>
<feature type="region of interest" description="Disordered" evidence="1">
    <location>
        <begin position="36"/>
        <end position="75"/>
    </location>
</feature>
<evidence type="ECO:0000313" key="3">
    <source>
        <dbReference type="Proteomes" id="UP001180020"/>
    </source>
</evidence>
<accession>A0AAV9F773</accession>